<accession>A0A0R0HGB3</accession>
<evidence type="ECO:0000313" key="3">
    <source>
        <dbReference type="EMBL" id="KRH26520.1"/>
    </source>
</evidence>
<dbReference type="EMBL" id="CM000845">
    <property type="protein sequence ID" value="KRH26520.1"/>
    <property type="molecule type" value="Genomic_DNA"/>
</dbReference>
<dbReference type="OrthoDB" id="773760at2759"/>
<dbReference type="AlphaFoldDB" id="A0A0R0HGB3"/>
<dbReference type="PROSITE" id="PS50846">
    <property type="entry name" value="HMA_2"/>
    <property type="match status" value="2"/>
</dbReference>
<feature type="compositionally biased region" description="Basic and acidic residues" evidence="1">
    <location>
        <begin position="113"/>
        <end position="129"/>
    </location>
</feature>
<organism evidence="3">
    <name type="scientific">Glycine max</name>
    <name type="common">Soybean</name>
    <name type="synonym">Glycine hispida</name>
    <dbReference type="NCBI Taxonomy" id="3847"/>
    <lineage>
        <taxon>Eukaryota</taxon>
        <taxon>Viridiplantae</taxon>
        <taxon>Streptophyta</taxon>
        <taxon>Embryophyta</taxon>
        <taxon>Tracheophyta</taxon>
        <taxon>Spermatophyta</taxon>
        <taxon>Magnoliopsida</taxon>
        <taxon>eudicotyledons</taxon>
        <taxon>Gunneridae</taxon>
        <taxon>Pentapetalae</taxon>
        <taxon>rosids</taxon>
        <taxon>fabids</taxon>
        <taxon>Fabales</taxon>
        <taxon>Fabaceae</taxon>
        <taxon>Papilionoideae</taxon>
        <taxon>50 kb inversion clade</taxon>
        <taxon>NPAAA clade</taxon>
        <taxon>indigoferoid/millettioid clade</taxon>
        <taxon>Phaseoleae</taxon>
        <taxon>Glycine</taxon>
        <taxon>Glycine subgen. Soja</taxon>
    </lineage>
</organism>
<keyword evidence="5" id="KW-1185">Reference proteome</keyword>
<dbReference type="GO" id="GO:0046872">
    <property type="term" value="F:metal ion binding"/>
    <property type="evidence" value="ECO:0007669"/>
    <property type="project" value="InterPro"/>
</dbReference>
<dbReference type="CDD" id="cd00371">
    <property type="entry name" value="HMA"/>
    <property type="match status" value="2"/>
</dbReference>
<feature type="domain" description="HMA" evidence="2">
    <location>
        <begin position="33"/>
        <end position="105"/>
    </location>
</feature>
<dbReference type="PANTHER" id="PTHR46413">
    <property type="entry name" value="HEAVY METAL-ASSOCIATED ISOPRENYLATED PLANT PROTEIN 6"/>
    <property type="match status" value="1"/>
</dbReference>
<proteinExistence type="predicted"/>
<feature type="region of interest" description="Disordered" evidence="1">
    <location>
        <begin position="1"/>
        <end position="31"/>
    </location>
</feature>
<dbReference type="InterPro" id="IPR044594">
    <property type="entry name" value="HIPP01/3/5/6"/>
</dbReference>
<evidence type="ECO:0000256" key="1">
    <source>
        <dbReference type="SAM" id="MobiDB-lite"/>
    </source>
</evidence>
<evidence type="ECO:0000313" key="4">
    <source>
        <dbReference type="EnsemblPlants" id="KRH26520"/>
    </source>
</evidence>
<dbReference type="Pfam" id="PF00403">
    <property type="entry name" value="HMA"/>
    <property type="match status" value="1"/>
</dbReference>
<dbReference type="Proteomes" id="UP000008827">
    <property type="component" value="Chromosome 12"/>
</dbReference>
<dbReference type="SMR" id="A0A0R0HGB3"/>
<evidence type="ECO:0000313" key="5">
    <source>
        <dbReference type="Proteomes" id="UP000008827"/>
    </source>
</evidence>
<dbReference type="PANTHER" id="PTHR46413:SF2">
    <property type="entry name" value="HEAVY METAL-ASSOCIATED ISOPRENYLATED PLANT PROTEIN 3"/>
    <property type="match status" value="1"/>
</dbReference>
<feature type="compositionally biased region" description="Basic and acidic residues" evidence="1">
    <location>
        <begin position="7"/>
        <end position="28"/>
    </location>
</feature>
<feature type="region of interest" description="Disordered" evidence="1">
    <location>
        <begin position="199"/>
        <end position="251"/>
    </location>
</feature>
<evidence type="ECO:0000259" key="2">
    <source>
        <dbReference type="PROSITE" id="PS50846"/>
    </source>
</evidence>
<feature type="region of interest" description="Disordered" evidence="1">
    <location>
        <begin position="104"/>
        <end position="130"/>
    </location>
</feature>
<feature type="compositionally biased region" description="Basic and acidic residues" evidence="1">
    <location>
        <begin position="199"/>
        <end position="218"/>
    </location>
</feature>
<dbReference type="InterPro" id="IPR036163">
    <property type="entry name" value="HMA_dom_sf"/>
</dbReference>
<name>A0A0R0HGB3_SOYBN</name>
<sequence length="301" mass="33190">MGQKQTKKSDYGHKKNKEKDKGKKKEETTSSNPTTLVLKVDMHCEGCASRIVKCVCGFEALKLNILVEGVESLKPEIETGKLTVTGNVDPAKLRDKLARKMKKNVDIVSSLPNKDKPKNNDKKSKDKEAPVTTAVLKVTALCPCQGCSDRVRRAVLKTKGVKDVGIDREKGMVMVKGTMDVTALAKKLKEKFKRNVEVVPPKKEKEKGKEKESDEKGENGSAKKKKKGDNGHGGGKGNTDKDNESGGDNCQGKMDQNIVSYMVPAYGYGYGYGEYSNNYMGQYHPVSQMFSDENPYACHIM</sequence>
<dbReference type="SUPFAM" id="SSF55008">
    <property type="entry name" value="HMA, heavy metal-associated domain"/>
    <property type="match status" value="2"/>
</dbReference>
<dbReference type="OMA" id="PYACHIM"/>
<reference evidence="4" key="2">
    <citation type="submission" date="2018-02" db="UniProtKB">
        <authorList>
            <consortium name="EnsemblPlants"/>
        </authorList>
    </citation>
    <scope>IDENTIFICATION</scope>
    <source>
        <strain evidence="4">Williams 82</strain>
    </source>
</reference>
<dbReference type="PaxDb" id="3847-GLYMA12G30110.2"/>
<dbReference type="Gene3D" id="3.30.70.100">
    <property type="match status" value="2"/>
</dbReference>
<protein>
    <recommendedName>
        <fullName evidence="2">HMA domain-containing protein</fullName>
    </recommendedName>
</protein>
<dbReference type="EnsemblPlants" id="KRH26520">
    <property type="protein sequence ID" value="KRH26520"/>
    <property type="gene ID" value="GLYMA_12G177600"/>
</dbReference>
<dbReference type="InParanoid" id="A0A0R0HGB3"/>
<reference evidence="3 4" key="1">
    <citation type="journal article" date="2010" name="Nature">
        <title>Genome sequence of the palaeopolyploid soybean.</title>
        <authorList>
            <person name="Schmutz J."/>
            <person name="Cannon S.B."/>
            <person name="Schlueter J."/>
            <person name="Ma J."/>
            <person name="Mitros T."/>
            <person name="Nelson W."/>
            <person name="Hyten D.L."/>
            <person name="Song Q."/>
            <person name="Thelen J.J."/>
            <person name="Cheng J."/>
            <person name="Xu D."/>
            <person name="Hellsten U."/>
            <person name="May G.D."/>
            <person name="Yu Y."/>
            <person name="Sakurai T."/>
            <person name="Umezawa T."/>
            <person name="Bhattacharyya M.K."/>
            <person name="Sandhu D."/>
            <person name="Valliyodan B."/>
            <person name="Lindquist E."/>
            <person name="Peto M."/>
            <person name="Grant D."/>
            <person name="Shu S."/>
            <person name="Goodstein D."/>
            <person name="Barry K."/>
            <person name="Futrell-Griggs M."/>
            <person name="Abernathy B."/>
            <person name="Du J."/>
            <person name="Tian Z."/>
            <person name="Zhu L."/>
            <person name="Gill N."/>
            <person name="Joshi T."/>
            <person name="Libault M."/>
            <person name="Sethuraman A."/>
            <person name="Zhang X.-C."/>
            <person name="Shinozaki K."/>
            <person name="Nguyen H.T."/>
            <person name="Wing R.A."/>
            <person name="Cregan P."/>
            <person name="Specht J."/>
            <person name="Grimwood J."/>
            <person name="Rokhsar D."/>
            <person name="Stacey G."/>
            <person name="Shoemaker R.C."/>
            <person name="Jackson S.A."/>
        </authorList>
    </citation>
    <scope>NUCLEOTIDE SEQUENCE [LARGE SCALE GENOMIC DNA]</scope>
    <source>
        <strain evidence="4">cv. Williams 82</strain>
        <tissue evidence="3">Callus</tissue>
    </source>
</reference>
<feature type="domain" description="HMA" evidence="2">
    <location>
        <begin position="132"/>
        <end position="196"/>
    </location>
</feature>
<dbReference type="InterPro" id="IPR006121">
    <property type="entry name" value="HMA_dom"/>
</dbReference>
<dbReference type="Gramene" id="KRH26520">
    <property type="protein sequence ID" value="KRH26520"/>
    <property type="gene ID" value="GLYMA_12G177600"/>
</dbReference>
<reference evidence="3" key="3">
    <citation type="submission" date="2018-07" db="EMBL/GenBank/DDBJ databases">
        <title>WGS assembly of Glycine max.</title>
        <authorList>
            <person name="Schmutz J."/>
            <person name="Cannon S."/>
            <person name="Schlueter J."/>
            <person name="Ma J."/>
            <person name="Mitros T."/>
            <person name="Nelson W."/>
            <person name="Hyten D."/>
            <person name="Song Q."/>
            <person name="Thelen J."/>
            <person name="Cheng J."/>
            <person name="Xu D."/>
            <person name="Hellsten U."/>
            <person name="May G."/>
            <person name="Yu Y."/>
            <person name="Sakurai T."/>
            <person name="Umezawa T."/>
            <person name="Bhattacharyya M."/>
            <person name="Sandhu D."/>
            <person name="Valliyodan B."/>
            <person name="Lindquist E."/>
            <person name="Peto M."/>
            <person name="Grant D."/>
            <person name="Shu S."/>
            <person name="Goodstein D."/>
            <person name="Barry K."/>
            <person name="Futrell-Griggs M."/>
            <person name="Abernathy B."/>
            <person name="Du J."/>
            <person name="Tian Z."/>
            <person name="Zhu L."/>
            <person name="Gill N."/>
            <person name="Joshi T."/>
            <person name="Libault M."/>
            <person name="Sethuraman A."/>
            <person name="Zhang X."/>
            <person name="Shinozaki K."/>
            <person name="Nguyen H."/>
            <person name="Wing R."/>
            <person name="Cregan P."/>
            <person name="Specht J."/>
            <person name="Grimwood J."/>
            <person name="Rokhsar D."/>
            <person name="Stacey G."/>
            <person name="Shoemaker R."/>
            <person name="Jackson S."/>
        </authorList>
    </citation>
    <scope>NUCLEOTIDE SEQUENCE</scope>
    <source>
        <tissue evidence="3">Callus</tissue>
    </source>
</reference>
<gene>
    <name evidence="3" type="ORF">GLYMA_12G177600</name>
</gene>